<comment type="caution">
    <text evidence="1">The sequence shown here is derived from an EMBL/GenBank/DDBJ whole genome shotgun (WGS) entry which is preliminary data.</text>
</comment>
<evidence type="ECO:0000313" key="2">
    <source>
        <dbReference type="Proteomes" id="UP001652445"/>
    </source>
</evidence>
<accession>A0ABT2UKI3</accession>
<dbReference type="Proteomes" id="UP001652445">
    <property type="component" value="Unassembled WGS sequence"/>
</dbReference>
<keyword evidence="2" id="KW-1185">Reference proteome</keyword>
<name>A0ABT2UKI3_9BACL</name>
<protein>
    <submittedName>
        <fullName evidence="1">Uncharacterized protein</fullName>
    </submittedName>
</protein>
<dbReference type="RefSeq" id="WP_262686204.1">
    <property type="nucleotide sequence ID" value="NZ_JAOQIO010000094.1"/>
</dbReference>
<sequence length="64" mass="7519">MFKPNQPLTCDFHLQTAQNYTVPVSVWMQGEMLAYRGIIEKVTPETVKIAGEYYMRETCEFKVR</sequence>
<evidence type="ECO:0000313" key="1">
    <source>
        <dbReference type="EMBL" id="MCU6795154.1"/>
    </source>
</evidence>
<gene>
    <name evidence="1" type="ORF">OB236_23895</name>
</gene>
<reference evidence="1 2" key="1">
    <citation type="submission" date="2022-09" db="EMBL/GenBank/DDBJ databases">
        <authorList>
            <person name="Han X.L."/>
            <person name="Wang Q."/>
            <person name="Lu T."/>
        </authorList>
    </citation>
    <scope>NUCLEOTIDE SEQUENCE [LARGE SCALE GENOMIC DNA]</scope>
    <source>
        <strain evidence="1 2">WQ 127069</strain>
    </source>
</reference>
<dbReference type="EMBL" id="JAOQIO010000094">
    <property type="protein sequence ID" value="MCU6795154.1"/>
    <property type="molecule type" value="Genomic_DNA"/>
</dbReference>
<proteinExistence type="predicted"/>
<organism evidence="1 2">
    <name type="scientific">Paenibacillus baimaensis</name>
    <dbReference type="NCBI Taxonomy" id="2982185"/>
    <lineage>
        <taxon>Bacteria</taxon>
        <taxon>Bacillati</taxon>
        <taxon>Bacillota</taxon>
        <taxon>Bacilli</taxon>
        <taxon>Bacillales</taxon>
        <taxon>Paenibacillaceae</taxon>
        <taxon>Paenibacillus</taxon>
    </lineage>
</organism>